<name>A0A1X1PN10_9BURK</name>
<dbReference type="PROSITE" id="PS51198">
    <property type="entry name" value="UVRD_HELICASE_ATP_BIND"/>
    <property type="match status" value="1"/>
</dbReference>
<dbReference type="InterPro" id="IPR000212">
    <property type="entry name" value="DNA_helicase_UvrD/REP"/>
</dbReference>
<evidence type="ECO:0000313" key="10">
    <source>
        <dbReference type="Proteomes" id="UP000193146"/>
    </source>
</evidence>
<proteinExistence type="predicted"/>
<comment type="caution">
    <text evidence="7">Lacks conserved residue(s) required for the propagation of feature annotation.</text>
</comment>
<dbReference type="GO" id="GO:0000725">
    <property type="term" value="P:recombinational repair"/>
    <property type="evidence" value="ECO:0007669"/>
    <property type="project" value="TreeGrafter"/>
</dbReference>
<dbReference type="InterPro" id="IPR027417">
    <property type="entry name" value="P-loop_NTPase"/>
</dbReference>
<dbReference type="Proteomes" id="UP000193146">
    <property type="component" value="Unassembled WGS sequence"/>
</dbReference>
<keyword evidence="2 7" id="KW-0378">Hydrolase</keyword>
<dbReference type="Gene3D" id="1.10.10.160">
    <property type="match status" value="1"/>
</dbReference>
<feature type="domain" description="UvrD-like helicase ATP-binding" evidence="8">
    <location>
        <begin position="1"/>
        <end position="123"/>
    </location>
</feature>
<evidence type="ECO:0000259" key="8">
    <source>
        <dbReference type="PROSITE" id="PS51198"/>
    </source>
</evidence>
<dbReference type="Pfam" id="PF00580">
    <property type="entry name" value="UvrD-helicase"/>
    <property type="match status" value="1"/>
</dbReference>
<keyword evidence="3 7" id="KW-0347">Helicase</keyword>
<keyword evidence="5" id="KW-0238">DNA-binding</keyword>
<evidence type="ECO:0000256" key="4">
    <source>
        <dbReference type="ARBA" id="ARBA00022840"/>
    </source>
</evidence>
<dbReference type="PANTHER" id="PTHR11070:SF2">
    <property type="entry name" value="ATP-DEPENDENT DNA HELICASE SRS2"/>
    <property type="match status" value="1"/>
</dbReference>
<keyword evidence="1 7" id="KW-0547">Nucleotide-binding</keyword>
<dbReference type="RefSeq" id="WP_085037183.1">
    <property type="nucleotide sequence ID" value="NZ_NBYX01000001.1"/>
</dbReference>
<accession>A0A1X1PN10</accession>
<keyword evidence="4 7" id="KW-0067">ATP-binding</keyword>
<evidence type="ECO:0000256" key="5">
    <source>
        <dbReference type="ARBA" id="ARBA00023125"/>
    </source>
</evidence>
<dbReference type="EMBL" id="NBYX01000001">
    <property type="protein sequence ID" value="ORT88618.1"/>
    <property type="molecule type" value="Genomic_DNA"/>
</dbReference>
<dbReference type="GO" id="GO:0043138">
    <property type="term" value="F:3'-5' DNA helicase activity"/>
    <property type="evidence" value="ECO:0007669"/>
    <property type="project" value="TreeGrafter"/>
</dbReference>
<dbReference type="AlphaFoldDB" id="A0A1X1PN10"/>
<dbReference type="Gene3D" id="3.40.50.300">
    <property type="entry name" value="P-loop containing nucleotide triphosphate hydrolases"/>
    <property type="match status" value="2"/>
</dbReference>
<sequence>MDDPVIERVYEGYNAGLQACGACDFDDLLLYTYQLFYEFPQVADLYRRVYVYVCVDEAQDLNEAQYAVIRAMAGDSLRNIMMVGDPNQSIYGFNTSSPKYLTDDFKADFNAAQIRLEENYRSSRAVVRVAQSLDSTYTVAGQLAVEGYARKIVGDDEANEATRVVDEMTRLMSTGHPDIEGPVTPTSFAILGRTRYTLIGIERQLKDRGLPYFKRLSVTHENESDLVDEFQLALRVLANPKDGVHLGALLKRWNLSRPAAPPADAVQVMRQVQSMAALKKSPGCVAIADALAAVYAKREWHS</sequence>
<dbReference type="InterPro" id="IPR013986">
    <property type="entry name" value="DExx_box_DNA_helicase_dom_sf"/>
</dbReference>
<dbReference type="InterPro" id="IPR014016">
    <property type="entry name" value="UvrD-like_ATP-bd"/>
</dbReference>
<dbReference type="PANTHER" id="PTHR11070">
    <property type="entry name" value="UVRD / RECB / PCRA DNA HELICASE FAMILY MEMBER"/>
    <property type="match status" value="1"/>
</dbReference>
<dbReference type="CDD" id="cd17932">
    <property type="entry name" value="DEXQc_UvrD"/>
    <property type="match status" value="1"/>
</dbReference>
<gene>
    <name evidence="9" type="ORF">B7G54_00015</name>
</gene>
<organism evidence="9 10">
    <name type="scientific">Burkholderia puraquae</name>
    <dbReference type="NCBI Taxonomy" id="1904757"/>
    <lineage>
        <taxon>Bacteria</taxon>
        <taxon>Pseudomonadati</taxon>
        <taxon>Pseudomonadota</taxon>
        <taxon>Betaproteobacteria</taxon>
        <taxon>Burkholderiales</taxon>
        <taxon>Burkholderiaceae</taxon>
        <taxon>Burkholderia</taxon>
        <taxon>Burkholderia cepacia complex</taxon>
    </lineage>
</organism>
<evidence type="ECO:0000313" key="9">
    <source>
        <dbReference type="EMBL" id="ORT88618.1"/>
    </source>
</evidence>
<comment type="caution">
    <text evidence="9">The sequence shown here is derived from an EMBL/GenBank/DDBJ whole genome shotgun (WGS) entry which is preliminary data.</text>
</comment>
<evidence type="ECO:0000256" key="3">
    <source>
        <dbReference type="ARBA" id="ARBA00022806"/>
    </source>
</evidence>
<protein>
    <recommendedName>
        <fullName evidence="6">DNA 3'-5' helicase II</fullName>
    </recommendedName>
</protein>
<dbReference type="Gene3D" id="1.10.486.10">
    <property type="entry name" value="PCRA, domain 4"/>
    <property type="match status" value="1"/>
</dbReference>
<dbReference type="OrthoDB" id="5905204at2"/>
<evidence type="ECO:0000256" key="7">
    <source>
        <dbReference type="PROSITE-ProRule" id="PRU00560"/>
    </source>
</evidence>
<dbReference type="GO" id="GO:0016787">
    <property type="term" value="F:hydrolase activity"/>
    <property type="evidence" value="ECO:0007669"/>
    <property type="project" value="UniProtKB-UniRule"/>
</dbReference>
<reference evidence="9 10" key="1">
    <citation type="submission" date="2017-04" db="EMBL/GenBank/DDBJ databases">
        <title>Burkholderia puraquae sp. nov., a novel Burkholderia cepacia complex species from hospital setting samples.</title>
        <authorList>
            <person name="Martina P."/>
            <person name="Leguizamon M."/>
            <person name="Prieto C."/>
            <person name="Sousa S."/>
            <person name="Montanaro P."/>
            <person name="Draghi W."/>
            <person name="Staembler M."/>
            <person name="Bettiol M."/>
            <person name="Figoli C."/>
            <person name="Palau J."/>
            <person name="Alvarez F."/>
            <person name="Benetti S."/>
            <person name="Anchat E."/>
            <person name="Vescina C."/>
            <person name="Ferreras J."/>
            <person name="Lasch P."/>
            <person name="Lagares A."/>
            <person name="Zorreguieta A."/>
            <person name="Yantorno O."/>
            <person name="Bosch A."/>
        </authorList>
    </citation>
    <scope>NUCLEOTIDE SEQUENCE [LARGE SCALE GENOMIC DNA]</scope>
    <source>
        <strain evidence="9 10">CAMPA 1040</strain>
    </source>
</reference>
<dbReference type="SUPFAM" id="SSF52540">
    <property type="entry name" value="P-loop containing nucleoside triphosphate hydrolases"/>
    <property type="match status" value="1"/>
</dbReference>
<dbReference type="GO" id="GO:0005524">
    <property type="term" value="F:ATP binding"/>
    <property type="evidence" value="ECO:0007669"/>
    <property type="project" value="UniProtKB-UniRule"/>
</dbReference>
<evidence type="ECO:0000256" key="2">
    <source>
        <dbReference type="ARBA" id="ARBA00022801"/>
    </source>
</evidence>
<keyword evidence="10" id="KW-1185">Reference proteome</keyword>
<dbReference type="GO" id="GO:0003677">
    <property type="term" value="F:DNA binding"/>
    <property type="evidence" value="ECO:0007669"/>
    <property type="project" value="UniProtKB-KW"/>
</dbReference>
<evidence type="ECO:0000256" key="6">
    <source>
        <dbReference type="ARBA" id="ARBA00034923"/>
    </source>
</evidence>
<evidence type="ECO:0000256" key="1">
    <source>
        <dbReference type="ARBA" id="ARBA00022741"/>
    </source>
</evidence>